<feature type="region of interest" description="Disordered" evidence="1">
    <location>
        <begin position="1"/>
        <end position="24"/>
    </location>
</feature>
<evidence type="ECO:0000256" key="1">
    <source>
        <dbReference type="SAM" id="MobiDB-lite"/>
    </source>
</evidence>
<feature type="compositionally biased region" description="Basic and acidic residues" evidence="1">
    <location>
        <begin position="1"/>
        <end position="15"/>
    </location>
</feature>
<reference evidence="2 3" key="1">
    <citation type="journal article" date="2019" name="Mol. Biol. Evol.">
        <title>Blast fungal genomes show frequent chromosomal changes, gene gains and losses, and effector gene turnover.</title>
        <authorList>
            <person name="Gomez Luciano L.B."/>
            <person name="Jason Tsai I."/>
            <person name="Chuma I."/>
            <person name="Tosa Y."/>
            <person name="Chen Y.H."/>
            <person name="Li J.Y."/>
            <person name="Li M.Y."/>
            <person name="Jade Lu M.Y."/>
            <person name="Nakayashiki H."/>
            <person name="Li W.H."/>
        </authorList>
    </citation>
    <scope>NUCLEOTIDE SEQUENCE [LARGE SCALE GENOMIC DNA]</scope>
    <source>
        <strain evidence="2">MZ5-1-6</strain>
    </source>
</reference>
<evidence type="ECO:0000313" key="3">
    <source>
        <dbReference type="Proteomes" id="UP000294847"/>
    </source>
</evidence>
<dbReference type="AlphaFoldDB" id="A0A4P7NA61"/>
<sequence length="37" mass="3954">MGSHREARPGRDPGGRSRGLGPQIALMRKTIAECGAY</sequence>
<accession>A0A4P7NA61</accession>
<dbReference type="Proteomes" id="UP000294847">
    <property type="component" value="Chromosome 2"/>
</dbReference>
<evidence type="ECO:0000313" key="2">
    <source>
        <dbReference type="EMBL" id="QBZ57044.1"/>
    </source>
</evidence>
<organism evidence="2 3">
    <name type="scientific">Pyricularia oryzae</name>
    <name type="common">Rice blast fungus</name>
    <name type="synonym">Magnaporthe oryzae</name>
    <dbReference type="NCBI Taxonomy" id="318829"/>
    <lineage>
        <taxon>Eukaryota</taxon>
        <taxon>Fungi</taxon>
        <taxon>Dikarya</taxon>
        <taxon>Ascomycota</taxon>
        <taxon>Pezizomycotina</taxon>
        <taxon>Sordariomycetes</taxon>
        <taxon>Sordariomycetidae</taxon>
        <taxon>Magnaporthales</taxon>
        <taxon>Pyriculariaceae</taxon>
        <taxon>Pyricularia</taxon>
    </lineage>
</organism>
<name>A0A4P7NA61_PYROR</name>
<dbReference type="EMBL" id="CP034205">
    <property type="protein sequence ID" value="QBZ57044.1"/>
    <property type="molecule type" value="Genomic_DNA"/>
</dbReference>
<proteinExistence type="predicted"/>
<gene>
    <name evidence="2" type="ORF">PoMZ_01963</name>
</gene>
<protein>
    <submittedName>
        <fullName evidence="2">Uncharacterized protein</fullName>
    </submittedName>
</protein>